<reference evidence="1" key="1">
    <citation type="submission" date="2016-12" db="EMBL/GenBank/DDBJ databases">
        <title>The genomes of Aspergillus section Nigri reveals drivers in fungal speciation.</title>
        <authorList>
            <consortium name="DOE Joint Genome Institute"/>
            <person name="Vesth T.C."/>
            <person name="Nybo J."/>
            <person name="Theobald S."/>
            <person name="Brandl J."/>
            <person name="Frisvad J.C."/>
            <person name="Nielsen K.F."/>
            <person name="Lyhne E.K."/>
            <person name="Kogle M.E."/>
            <person name="Kuo A."/>
            <person name="Riley R."/>
            <person name="Clum A."/>
            <person name="Nolan M."/>
            <person name="Lipzen A."/>
            <person name="Salamov A."/>
            <person name="Henrissat B."/>
            <person name="Wiebenga A."/>
            <person name="De vries R.P."/>
            <person name="Grigoriev I.V."/>
            <person name="Mortensen U.H."/>
            <person name="Andersen M.R."/>
            <person name="Baker S.E."/>
        </authorList>
    </citation>
    <scope>NUCLEOTIDE SEQUENCE</scope>
    <source>
        <strain evidence="1">IBT 28561</strain>
    </source>
</reference>
<name>A0A2I1CXQ5_ASPC2</name>
<dbReference type="Proteomes" id="UP000234254">
    <property type="component" value="Unassembled WGS sequence"/>
</dbReference>
<keyword evidence="2" id="KW-1185">Reference proteome</keyword>
<gene>
    <name evidence="1" type="ORF">P168DRAFT_291542</name>
</gene>
<dbReference type="AlphaFoldDB" id="A0A2I1CXQ5"/>
<protein>
    <submittedName>
        <fullName evidence="1">Uncharacterized protein</fullName>
    </submittedName>
</protein>
<dbReference type="EMBL" id="MSFM01000009">
    <property type="protein sequence ID" value="PKY02392.1"/>
    <property type="molecule type" value="Genomic_DNA"/>
</dbReference>
<dbReference type="VEuPathDB" id="FungiDB:P168DRAFT_291542"/>
<evidence type="ECO:0000313" key="2">
    <source>
        <dbReference type="Proteomes" id="UP000234254"/>
    </source>
</evidence>
<sequence>MSILKFPVFHEEVDNECHETIAGESHPVTMWSLETHELLISLACLDPFSRGVEPRQLARLETWYCSLLSRRVQVAAGEDGGGIQEAIALKTSRSVMDLMVYTE</sequence>
<evidence type="ECO:0000313" key="1">
    <source>
        <dbReference type="EMBL" id="PKY02392.1"/>
    </source>
</evidence>
<dbReference type="GeneID" id="36544951"/>
<comment type="caution">
    <text evidence="1">The sequence shown here is derived from an EMBL/GenBank/DDBJ whole genome shotgun (WGS) entry which is preliminary data.</text>
</comment>
<proteinExistence type="predicted"/>
<dbReference type="RefSeq" id="XP_024690986.1">
    <property type="nucleotide sequence ID" value="XM_024837427.1"/>
</dbReference>
<accession>A0A2I1CXQ5</accession>
<organism evidence="1 2">
    <name type="scientific">Aspergillus campestris (strain IBT 28561)</name>
    <dbReference type="NCBI Taxonomy" id="1392248"/>
    <lineage>
        <taxon>Eukaryota</taxon>
        <taxon>Fungi</taxon>
        <taxon>Dikarya</taxon>
        <taxon>Ascomycota</taxon>
        <taxon>Pezizomycotina</taxon>
        <taxon>Eurotiomycetes</taxon>
        <taxon>Eurotiomycetidae</taxon>
        <taxon>Eurotiales</taxon>
        <taxon>Aspergillaceae</taxon>
        <taxon>Aspergillus</taxon>
        <taxon>Aspergillus subgen. Circumdati</taxon>
    </lineage>
</organism>